<name>A0A225DQQ8_9BACT</name>
<gene>
    <name evidence="8" type="ORF">FRUB_03409</name>
</gene>
<dbReference type="AlphaFoldDB" id="A0A225DQQ8"/>
<evidence type="ECO:0000313" key="9">
    <source>
        <dbReference type="Proteomes" id="UP000214646"/>
    </source>
</evidence>
<dbReference type="Gene3D" id="3.40.50.720">
    <property type="entry name" value="NAD(P)-binding Rossmann-like Domain"/>
    <property type="match status" value="1"/>
</dbReference>
<keyword evidence="6" id="KW-0521">NADP</keyword>
<dbReference type="SUPFAM" id="SSF51735">
    <property type="entry name" value="NAD(P)-binding Rossmann-fold domains"/>
    <property type="match status" value="1"/>
</dbReference>
<evidence type="ECO:0000259" key="7">
    <source>
        <dbReference type="Pfam" id="PF04321"/>
    </source>
</evidence>
<comment type="catalytic activity">
    <reaction evidence="5">
        <text>dTDP-beta-L-rhamnose + NADP(+) = dTDP-4-dehydro-beta-L-rhamnose + NADPH + H(+)</text>
        <dbReference type="Rhea" id="RHEA:21796"/>
        <dbReference type="ChEBI" id="CHEBI:15378"/>
        <dbReference type="ChEBI" id="CHEBI:57510"/>
        <dbReference type="ChEBI" id="CHEBI:57783"/>
        <dbReference type="ChEBI" id="CHEBI:58349"/>
        <dbReference type="ChEBI" id="CHEBI:62830"/>
        <dbReference type="EC" id="1.1.1.133"/>
    </reaction>
</comment>
<evidence type="ECO:0000256" key="2">
    <source>
        <dbReference type="ARBA" id="ARBA00010944"/>
    </source>
</evidence>
<proteinExistence type="inferred from homology"/>
<keyword evidence="6" id="KW-0560">Oxidoreductase</keyword>
<evidence type="ECO:0000256" key="5">
    <source>
        <dbReference type="ARBA" id="ARBA00048200"/>
    </source>
</evidence>
<dbReference type="PANTHER" id="PTHR10491">
    <property type="entry name" value="DTDP-4-DEHYDRORHAMNOSE REDUCTASE"/>
    <property type="match status" value="1"/>
</dbReference>
<comment type="pathway">
    <text evidence="1 6">Carbohydrate biosynthesis; dTDP-L-rhamnose biosynthesis.</text>
</comment>
<dbReference type="PANTHER" id="PTHR10491:SF4">
    <property type="entry name" value="METHIONINE ADENOSYLTRANSFERASE 2 SUBUNIT BETA"/>
    <property type="match status" value="1"/>
</dbReference>
<organism evidence="8 9">
    <name type="scientific">Fimbriiglobus ruber</name>
    <dbReference type="NCBI Taxonomy" id="1908690"/>
    <lineage>
        <taxon>Bacteria</taxon>
        <taxon>Pseudomonadati</taxon>
        <taxon>Planctomycetota</taxon>
        <taxon>Planctomycetia</taxon>
        <taxon>Gemmatales</taxon>
        <taxon>Gemmataceae</taxon>
        <taxon>Fimbriiglobus</taxon>
    </lineage>
</organism>
<dbReference type="RefSeq" id="WP_088254613.1">
    <property type="nucleotide sequence ID" value="NZ_NIDE01000004.1"/>
</dbReference>
<reference evidence="9" key="1">
    <citation type="submission" date="2017-06" db="EMBL/GenBank/DDBJ databases">
        <title>Genome analysis of Fimbriiglobus ruber SP5, the first member of the order Planctomycetales with confirmed chitinolytic capability.</title>
        <authorList>
            <person name="Ravin N.V."/>
            <person name="Rakitin A.L."/>
            <person name="Ivanova A.A."/>
            <person name="Beletsky A.V."/>
            <person name="Kulichevskaya I.S."/>
            <person name="Mardanov A.V."/>
            <person name="Dedysh S.N."/>
        </authorList>
    </citation>
    <scope>NUCLEOTIDE SEQUENCE [LARGE SCALE GENOMIC DNA]</scope>
    <source>
        <strain evidence="9">SP5</strain>
    </source>
</reference>
<sequence>MRCLILGGTGLIGSHLVTACDDRGYARLGTWYRFPHTDHVPLDVRDGDAVTELIADYQPDVTFLASGLVCSGYAEAFPDECRDVTVTGASEVALAVARHGGSLVLFSSDEVFGDSATTRREEDPAVPTGALARCQVEAEEVVRTLLPDRHLIVRSSWVFGHEERGRDRACRLVRKLAARDTITTASDRHGQPTYAPDLADVALELARLGQTGTVHVVGPDRHTEFTFARLTAHIFGYDTDLIEGVPAETLDDQPPRPANICLDRVKLRSLLGPRAIRTTADGLRGLRADLQPATMVRIHAA</sequence>
<evidence type="ECO:0000256" key="4">
    <source>
        <dbReference type="ARBA" id="ARBA00017099"/>
    </source>
</evidence>
<protein>
    <recommendedName>
        <fullName evidence="4 6">dTDP-4-dehydrorhamnose reductase</fullName>
        <ecNumber evidence="3 6">1.1.1.133</ecNumber>
    </recommendedName>
</protein>
<dbReference type="InterPro" id="IPR005913">
    <property type="entry name" value="dTDP_dehydrorham_reduct"/>
</dbReference>
<dbReference type="UniPathway" id="UPA00124"/>
<dbReference type="EMBL" id="NIDE01000004">
    <property type="protein sequence ID" value="OWK43810.1"/>
    <property type="molecule type" value="Genomic_DNA"/>
</dbReference>
<evidence type="ECO:0000256" key="6">
    <source>
        <dbReference type="RuleBase" id="RU364082"/>
    </source>
</evidence>
<dbReference type="PROSITE" id="PS51257">
    <property type="entry name" value="PROKAR_LIPOPROTEIN"/>
    <property type="match status" value="1"/>
</dbReference>
<accession>A0A225DQQ8</accession>
<comment type="caution">
    <text evidence="8">The sequence shown here is derived from an EMBL/GenBank/DDBJ whole genome shotgun (WGS) entry which is preliminary data.</text>
</comment>
<feature type="domain" description="RmlD-like substrate binding" evidence="7">
    <location>
        <begin position="1"/>
        <end position="271"/>
    </location>
</feature>
<evidence type="ECO:0000256" key="3">
    <source>
        <dbReference type="ARBA" id="ARBA00012929"/>
    </source>
</evidence>
<dbReference type="InterPro" id="IPR029903">
    <property type="entry name" value="RmlD-like-bd"/>
</dbReference>
<dbReference type="InterPro" id="IPR036291">
    <property type="entry name" value="NAD(P)-bd_dom_sf"/>
</dbReference>
<evidence type="ECO:0000256" key="1">
    <source>
        <dbReference type="ARBA" id="ARBA00004781"/>
    </source>
</evidence>
<keyword evidence="9" id="KW-1185">Reference proteome</keyword>
<dbReference type="GO" id="GO:0019305">
    <property type="term" value="P:dTDP-rhamnose biosynthetic process"/>
    <property type="evidence" value="ECO:0007669"/>
    <property type="project" value="UniProtKB-UniPathway"/>
</dbReference>
<comment type="function">
    <text evidence="6">Catalyzes the reduction of dTDP-6-deoxy-L-lyxo-4-hexulose to yield dTDP-L-rhamnose.</text>
</comment>
<dbReference type="OrthoDB" id="9803892at2"/>
<dbReference type="EC" id="1.1.1.133" evidence="3 6"/>
<dbReference type="GO" id="GO:0008831">
    <property type="term" value="F:dTDP-4-dehydrorhamnose reductase activity"/>
    <property type="evidence" value="ECO:0007669"/>
    <property type="project" value="UniProtKB-EC"/>
</dbReference>
<dbReference type="Proteomes" id="UP000214646">
    <property type="component" value="Unassembled WGS sequence"/>
</dbReference>
<dbReference type="Pfam" id="PF04321">
    <property type="entry name" value="RmlD_sub_bind"/>
    <property type="match status" value="1"/>
</dbReference>
<comment type="similarity">
    <text evidence="2 6">Belongs to the dTDP-4-dehydrorhamnose reductase family.</text>
</comment>
<evidence type="ECO:0000313" key="8">
    <source>
        <dbReference type="EMBL" id="OWK43810.1"/>
    </source>
</evidence>